<gene>
    <name evidence="3" type="ORF">SAMN07250955_106197</name>
</gene>
<reference evidence="3 4" key="1">
    <citation type="submission" date="2017-06" db="EMBL/GenBank/DDBJ databases">
        <authorList>
            <person name="Kim H.J."/>
            <person name="Triplett B.A."/>
        </authorList>
    </citation>
    <scope>NUCLEOTIDE SEQUENCE [LARGE SCALE GENOMIC DNA]</scope>
    <source>
        <strain evidence="3 4">B29T1</strain>
    </source>
</reference>
<sequence>MLCDVSAMLAYLDELGIAARTQEHPPVFTVDEAALHTAHMAGGHTKNLFLEDKAGGFWLVTCLDRQVVKINGLSRLLNVPRFRFATPERLVEFLGVEPGSVSPLALVNDKDLRVKVVFDKKMLALAELNFHPLRNTATTTLATSDFLRFVAATGHDPMVVDLDLTLTS</sequence>
<dbReference type="InterPro" id="IPR036754">
    <property type="entry name" value="YbaK/aa-tRNA-synt-asso_dom_sf"/>
</dbReference>
<comment type="similarity">
    <text evidence="1">Belongs to the PRORSD1 family.</text>
</comment>
<dbReference type="AlphaFoldDB" id="A0A212R8W2"/>
<dbReference type="GO" id="GO:0002161">
    <property type="term" value="F:aminoacyl-tRNA deacylase activity"/>
    <property type="evidence" value="ECO:0007669"/>
    <property type="project" value="InterPro"/>
</dbReference>
<accession>A0A212R8W2</accession>
<dbReference type="RefSeq" id="WP_088561487.1">
    <property type="nucleotide sequence ID" value="NZ_FYEH01000006.1"/>
</dbReference>
<dbReference type="FunFam" id="3.90.960.10:FF:000005">
    <property type="entry name" value="Putative prolyl-tRNA synthetase"/>
    <property type="match status" value="1"/>
</dbReference>
<organism evidence="3 4">
    <name type="scientific">Arboricoccus pini</name>
    <dbReference type="NCBI Taxonomy" id="1963835"/>
    <lineage>
        <taxon>Bacteria</taxon>
        <taxon>Pseudomonadati</taxon>
        <taxon>Pseudomonadota</taxon>
        <taxon>Alphaproteobacteria</taxon>
        <taxon>Geminicoccales</taxon>
        <taxon>Geminicoccaceae</taxon>
        <taxon>Arboricoccus</taxon>
    </lineage>
</organism>
<dbReference type="InterPro" id="IPR040285">
    <property type="entry name" value="ProX/PRXD1"/>
</dbReference>
<evidence type="ECO:0000256" key="1">
    <source>
        <dbReference type="ARBA" id="ARBA00010201"/>
    </source>
</evidence>
<dbReference type="Pfam" id="PF04073">
    <property type="entry name" value="tRNA_edit"/>
    <property type="match status" value="1"/>
</dbReference>
<keyword evidence="4" id="KW-1185">Reference proteome</keyword>
<dbReference type="Gene3D" id="3.90.960.10">
    <property type="entry name" value="YbaK/aminoacyl-tRNA synthetase-associated domain"/>
    <property type="match status" value="1"/>
</dbReference>
<dbReference type="EMBL" id="FYEH01000006">
    <property type="protein sequence ID" value="SNB68462.1"/>
    <property type="molecule type" value="Genomic_DNA"/>
</dbReference>
<dbReference type="Proteomes" id="UP000197065">
    <property type="component" value="Unassembled WGS sequence"/>
</dbReference>
<protein>
    <submittedName>
        <fullName evidence="3">Ala-tRNA(Pro) hydrolase</fullName>
    </submittedName>
</protein>
<dbReference type="PANTHER" id="PTHR31423">
    <property type="entry name" value="YBAK DOMAIN-CONTAINING PROTEIN"/>
    <property type="match status" value="1"/>
</dbReference>
<dbReference type="OrthoDB" id="5145315at2"/>
<dbReference type="InterPro" id="IPR007214">
    <property type="entry name" value="YbaK/aa-tRNA-synth-assoc-dom"/>
</dbReference>
<dbReference type="CDD" id="cd04335">
    <property type="entry name" value="PrdX_deacylase"/>
    <property type="match status" value="1"/>
</dbReference>
<keyword evidence="3" id="KW-0378">Hydrolase</keyword>
<evidence type="ECO:0000259" key="2">
    <source>
        <dbReference type="Pfam" id="PF04073"/>
    </source>
</evidence>
<evidence type="ECO:0000313" key="3">
    <source>
        <dbReference type="EMBL" id="SNB68462.1"/>
    </source>
</evidence>
<dbReference type="PANTHER" id="PTHR31423:SF3">
    <property type="entry name" value="PROLYL-TRNA SYNTHETASE ASSOCIATED DOMAIN-CONTAINING PROTEIN 1-RELATED"/>
    <property type="match status" value="1"/>
</dbReference>
<feature type="domain" description="YbaK/aminoacyl-tRNA synthetase-associated" evidence="2">
    <location>
        <begin position="24"/>
        <end position="149"/>
    </location>
</feature>
<dbReference type="SUPFAM" id="SSF55826">
    <property type="entry name" value="YbaK/ProRS associated domain"/>
    <property type="match status" value="1"/>
</dbReference>
<evidence type="ECO:0000313" key="4">
    <source>
        <dbReference type="Proteomes" id="UP000197065"/>
    </source>
</evidence>
<name>A0A212R8W2_9PROT</name>
<proteinExistence type="inferred from homology"/>